<evidence type="ECO:0000313" key="2">
    <source>
        <dbReference type="Proteomes" id="UP000251402"/>
    </source>
</evidence>
<keyword evidence="2" id="KW-1185">Reference proteome</keyword>
<dbReference type="AlphaFoldDB" id="A0A5C1I5J0"/>
<accession>A0A5C1I5J0</accession>
<protein>
    <submittedName>
        <fullName evidence="1">Uncharacterized protein</fullName>
    </submittedName>
</protein>
<dbReference type="OrthoDB" id="1416113at2"/>
<organism evidence="1 2">
    <name type="scientific">Mucilaginibacter rubeus</name>
    <dbReference type="NCBI Taxonomy" id="2027860"/>
    <lineage>
        <taxon>Bacteria</taxon>
        <taxon>Pseudomonadati</taxon>
        <taxon>Bacteroidota</taxon>
        <taxon>Sphingobacteriia</taxon>
        <taxon>Sphingobacteriales</taxon>
        <taxon>Sphingobacteriaceae</taxon>
        <taxon>Mucilaginibacter</taxon>
    </lineage>
</organism>
<name>A0A5C1I5J0_9SPHI</name>
<dbReference type="RefSeq" id="WP_112568693.1">
    <property type="nucleotide sequence ID" value="NZ_CP043450.1"/>
</dbReference>
<dbReference type="KEGG" id="mrub:DEO27_022105"/>
<dbReference type="Proteomes" id="UP000251402">
    <property type="component" value="Chromosome"/>
</dbReference>
<reference evidence="1" key="1">
    <citation type="submission" date="2019-08" db="EMBL/GenBank/DDBJ databases">
        <title>Comparative genome analysis confer to the adaptation heavy metal polluted environment.</title>
        <authorList>
            <person name="Li Y."/>
        </authorList>
    </citation>
    <scope>NUCLEOTIDE SEQUENCE [LARGE SCALE GENOMIC DNA]</scope>
    <source>
        <strain evidence="1">P1</strain>
    </source>
</reference>
<proteinExistence type="predicted"/>
<dbReference type="EMBL" id="CP043450">
    <property type="protein sequence ID" value="QEM12590.1"/>
    <property type="molecule type" value="Genomic_DNA"/>
</dbReference>
<gene>
    <name evidence="1" type="ORF">DEO27_022105</name>
</gene>
<sequence>MSLFADEAAMQKWLHKKLKKEVALADLIFDYERYKSSIRTDDPSFVINQIRKSYLFCMDSFDINELLFANENISLNPKDILKPDFVLYAAETQSIVIVELKNLKSATRQAGTEVGAYAAEIKSYLPFMADGEVVNVIISSDWPVLLRHYVMNEIIWLNRNVICLEPLKRNGRIGLAIVSPDKIANDQLKFSVSQRQLGGFHLCLYDYGAKQAGNFFRMDDHQNRIRTALNAMAARGNALRTHGFAFLFRVRSDFGEAPYIITIVNFSSFQGLPFAFLDPEYVPNKTAMRFLQLLRDNDPEGHGQMLNKICEAGEVFLKGFCDPRPEDFRDWGYLKEYAFHEMDAMAFTGWGVFEEMYFELLAKKYDALDLDFEYDNPMVAISMLNEIVQEIDLQIDWEKLGLGDDDEDDFFE</sequence>
<evidence type="ECO:0000313" key="1">
    <source>
        <dbReference type="EMBL" id="QEM12590.1"/>
    </source>
</evidence>